<evidence type="ECO:0000313" key="1">
    <source>
        <dbReference type="EMBL" id="GAA4424255.1"/>
    </source>
</evidence>
<keyword evidence="2" id="KW-1185">Reference proteome</keyword>
<sequence length="278" mass="31269">MKQLYILLAVFTLINVVTRAQGIEKEAPEGFDVVQPHIAHGKIDTITYDSKTVGTERRALVYTPPGFSKRKKYPVLYLLHGIGGDEKEWLKGGQPQVILDNLYAQGKVEPMIVVLPNGRAMKDDRATGNVFDSVKVQAFATFEKDLLRDLIPYIEKSYPVHKSRESRAIAGLSMGGGQSLNFGLGNLDTFAWVGGFSSAPNTREPEKLLPDPEEAKKKLRLLWISCGSEDRLMGFSKRTHDYLESNGVDHIFLVEPGGHDFKVWKNDLYLFSQLLFRR</sequence>
<dbReference type="InterPro" id="IPR000801">
    <property type="entry name" value="Esterase-like"/>
</dbReference>
<evidence type="ECO:0000313" key="2">
    <source>
        <dbReference type="Proteomes" id="UP001500552"/>
    </source>
</evidence>
<dbReference type="Pfam" id="PF00756">
    <property type="entry name" value="Esterase"/>
    <property type="match status" value="1"/>
</dbReference>
<dbReference type="InterPro" id="IPR050583">
    <property type="entry name" value="Mycobacterial_A85_antigen"/>
</dbReference>
<protein>
    <recommendedName>
        <fullName evidence="3">Enterochelin esterase</fullName>
    </recommendedName>
</protein>
<dbReference type="PANTHER" id="PTHR48098">
    <property type="entry name" value="ENTEROCHELIN ESTERASE-RELATED"/>
    <property type="match status" value="1"/>
</dbReference>
<dbReference type="InterPro" id="IPR029058">
    <property type="entry name" value="AB_hydrolase_fold"/>
</dbReference>
<dbReference type="SUPFAM" id="SSF53474">
    <property type="entry name" value="alpha/beta-Hydrolases"/>
    <property type="match status" value="1"/>
</dbReference>
<reference evidence="2" key="1">
    <citation type="journal article" date="2019" name="Int. J. Syst. Evol. Microbiol.">
        <title>The Global Catalogue of Microorganisms (GCM) 10K type strain sequencing project: providing services to taxonomists for standard genome sequencing and annotation.</title>
        <authorList>
            <consortium name="The Broad Institute Genomics Platform"/>
            <consortium name="The Broad Institute Genome Sequencing Center for Infectious Disease"/>
            <person name="Wu L."/>
            <person name="Ma J."/>
        </authorList>
    </citation>
    <scope>NUCLEOTIDE SEQUENCE [LARGE SCALE GENOMIC DNA]</scope>
    <source>
        <strain evidence="2">JCM 17926</strain>
    </source>
</reference>
<accession>A0ABP8L7D9</accession>
<proteinExistence type="predicted"/>
<gene>
    <name evidence="1" type="ORF">GCM10023188_03920</name>
</gene>
<evidence type="ECO:0008006" key="3">
    <source>
        <dbReference type="Google" id="ProtNLM"/>
    </source>
</evidence>
<dbReference type="EMBL" id="BAABHC010000002">
    <property type="protein sequence ID" value="GAA4424255.1"/>
    <property type="molecule type" value="Genomic_DNA"/>
</dbReference>
<comment type="caution">
    <text evidence="1">The sequence shown here is derived from an EMBL/GenBank/DDBJ whole genome shotgun (WGS) entry which is preliminary data.</text>
</comment>
<dbReference type="PANTHER" id="PTHR48098:SF1">
    <property type="entry name" value="DIACYLGLYCEROL ACYLTRANSFERASE_MYCOLYLTRANSFERASE AG85A"/>
    <property type="match status" value="1"/>
</dbReference>
<dbReference type="Gene3D" id="3.40.50.1820">
    <property type="entry name" value="alpha/beta hydrolase"/>
    <property type="match status" value="1"/>
</dbReference>
<name>A0ABP8L7D9_9BACT</name>
<dbReference type="Proteomes" id="UP001500552">
    <property type="component" value="Unassembled WGS sequence"/>
</dbReference>
<organism evidence="1 2">
    <name type="scientific">Pontibacter saemangeumensis</name>
    <dbReference type="NCBI Taxonomy" id="1084525"/>
    <lineage>
        <taxon>Bacteria</taxon>
        <taxon>Pseudomonadati</taxon>
        <taxon>Bacteroidota</taxon>
        <taxon>Cytophagia</taxon>
        <taxon>Cytophagales</taxon>
        <taxon>Hymenobacteraceae</taxon>
        <taxon>Pontibacter</taxon>
    </lineage>
</organism>